<proteinExistence type="inferred from homology"/>
<evidence type="ECO:0000256" key="4">
    <source>
        <dbReference type="ARBA" id="ARBA00022692"/>
    </source>
</evidence>
<accession>A0ABY4PEB0</accession>
<feature type="transmembrane region" description="Helical" evidence="8">
    <location>
        <begin position="114"/>
        <end position="137"/>
    </location>
</feature>
<dbReference type="EMBL" id="CP093365">
    <property type="protein sequence ID" value="UQS83965.1"/>
    <property type="molecule type" value="Genomic_DNA"/>
</dbReference>
<dbReference type="PANTHER" id="PTHR11562:SF17">
    <property type="entry name" value="RE54080P-RELATED"/>
    <property type="match status" value="1"/>
</dbReference>
<evidence type="ECO:0000256" key="1">
    <source>
        <dbReference type="ARBA" id="ARBA00004141"/>
    </source>
</evidence>
<evidence type="ECO:0000256" key="5">
    <source>
        <dbReference type="ARBA" id="ARBA00022989"/>
    </source>
</evidence>
<keyword evidence="12" id="KW-1185">Reference proteome</keyword>
<keyword evidence="7 8" id="KW-0472">Membrane</keyword>
<dbReference type="InterPro" id="IPR027470">
    <property type="entry name" value="Cation_efflux_CTD"/>
</dbReference>
<keyword evidence="5 8" id="KW-1133">Transmembrane helix</keyword>
<comment type="subcellular location">
    <subcellularLocation>
        <location evidence="1">Membrane</location>
        <topology evidence="1">Multi-pass membrane protein</topology>
    </subcellularLocation>
</comment>
<feature type="domain" description="Cation efflux protein transmembrane" evidence="9">
    <location>
        <begin position="20"/>
        <end position="207"/>
    </location>
</feature>
<sequence length="305" mass="33615">MEEHHHVQGDMSTLKFLGVTLLNILITLAELIGGLLSGSLSLISDAFHNMEDTVSIVLAFVTHLIAKKSNDERQTFGYKRAEILAAFINAVVLIVITVLLIIESIKRLGKVQAINGNMMLVVAIIGLAANLISMLLMMQGARNNLNIKATFLHMASDTLSSVGVIVAAILIKLFGWYWADPVITILTAAWIMKASLEVLKQAVSILMEASPNLDLHAICATILQIPEVSSVHHVHLWRIDEELIAFDAHINIKDNINVSELELLYQQIGTLLKTQYGIGHVTLQAEYKRGLQEKLLADRRQGSSE</sequence>
<evidence type="ECO:0000313" key="12">
    <source>
        <dbReference type="Proteomes" id="UP000831947"/>
    </source>
</evidence>
<organism evidence="11 12">
    <name type="scientific">Bombilactobacillus thymidiniphilus</name>
    <dbReference type="NCBI Taxonomy" id="2923363"/>
    <lineage>
        <taxon>Bacteria</taxon>
        <taxon>Bacillati</taxon>
        <taxon>Bacillota</taxon>
        <taxon>Bacilli</taxon>
        <taxon>Lactobacillales</taxon>
        <taxon>Lactobacillaceae</taxon>
        <taxon>Bombilactobacillus</taxon>
    </lineage>
</organism>
<evidence type="ECO:0000256" key="3">
    <source>
        <dbReference type="ARBA" id="ARBA00022448"/>
    </source>
</evidence>
<dbReference type="Gene3D" id="3.30.70.1350">
    <property type="entry name" value="Cation efflux protein, cytoplasmic domain"/>
    <property type="match status" value="1"/>
</dbReference>
<evidence type="ECO:0000313" key="11">
    <source>
        <dbReference type="EMBL" id="UQS83965.1"/>
    </source>
</evidence>
<dbReference type="SUPFAM" id="SSF161111">
    <property type="entry name" value="Cation efflux protein transmembrane domain-like"/>
    <property type="match status" value="1"/>
</dbReference>
<name>A0ABY4PEB0_9LACO</name>
<feature type="transmembrane region" description="Helical" evidence="8">
    <location>
        <begin position="20"/>
        <end position="43"/>
    </location>
</feature>
<gene>
    <name evidence="11" type="ORF">MOO47_01905</name>
</gene>
<evidence type="ECO:0000259" key="9">
    <source>
        <dbReference type="Pfam" id="PF01545"/>
    </source>
</evidence>
<dbReference type="InterPro" id="IPR050681">
    <property type="entry name" value="CDF/SLC30A"/>
</dbReference>
<evidence type="ECO:0000256" key="2">
    <source>
        <dbReference type="ARBA" id="ARBA00008873"/>
    </source>
</evidence>
<dbReference type="InterPro" id="IPR027469">
    <property type="entry name" value="Cation_efflux_TMD_sf"/>
</dbReference>
<dbReference type="NCBIfam" id="TIGR01297">
    <property type="entry name" value="CDF"/>
    <property type="match status" value="1"/>
</dbReference>
<reference evidence="11 12" key="1">
    <citation type="journal article" date="2022" name="Int. J. Syst. Evol. Microbiol.">
        <title>Apilactobacillus apisilvae sp. nov., Nicolia spurrieriana gen. nov. sp. nov., Bombilactobacillus folatiphilus sp. nov. and Bombilactobacillus thymidiniphilus sp. nov., four new lactic acid bacterial isolates from stingless bees Tetragonula carbonaria and Austroplebeia australis.</title>
        <authorList>
            <person name="Oliphant S.A."/>
            <person name="Watson-Haigh N.S."/>
            <person name="Sumby K.M."/>
            <person name="Gardner J."/>
            <person name="Groom S."/>
            <person name="Jiranek V."/>
        </authorList>
    </citation>
    <scope>NUCLEOTIDE SEQUENCE [LARGE SCALE GENOMIC DNA]</scope>
    <source>
        <strain evidence="11 12">SG4_A1</strain>
    </source>
</reference>
<keyword evidence="4 8" id="KW-0812">Transmembrane</keyword>
<dbReference type="PANTHER" id="PTHR11562">
    <property type="entry name" value="CATION EFFLUX PROTEIN/ ZINC TRANSPORTER"/>
    <property type="match status" value="1"/>
</dbReference>
<feature type="transmembrane region" description="Helical" evidence="8">
    <location>
        <begin position="158"/>
        <end position="179"/>
    </location>
</feature>
<evidence type="ECO:0000256" key="7">
    <source>
        <dbReference type="ARBA" id="ARBA00023136"/>
    </source>
</evidence>
<dbReference type="Gene3D" id="1.20.1510.10">
    <property type="entry name" value="Cation efflux protein transmembrane domain"/>
    <property type="match status" value="1"/>
</dbReference>
<feature type="domain" description="Cation efflux protein cytoplasmic" evidence="10">
    <location>
        <begin position="212"/>
        <end position="286"/>
    </location>
</feature>
<dbReference type="Proteomes" id="UP000831947">
    <property type="component" value="Chromosome"/>
</dbReference>
<dbReference type="InterPro" id="IPR058533">
    <property type="entry name" value="Cation_efflux_TM"/>
</dbReference>
<dbReference type="Pfam" id="PF16916">
    <property type="entry name" value="ZT_dimer"/>
    <property type="match status" value="1"/>
</dbReference>
<feature type="transmembrane region" description="Helical" evidence="8">
    <location>
        <begin position="83"/>
        <end position="102"/>
    </location>
</feature>
<keyword evidence="3" id="KW-0813">Transport</keyword>
<protein>
    <submittedName>
        <fullName evidence="11">Cation diffusion facilitator family transporter</fullName>
    </submittedName>
</protein>
<evidence type="ECO:0000256" key="8">
    <source>
        <dbReference type="SAM" id="Phobius"/>
    </source>
</evidence>
<evidence type="ECO:0000259" key="10">
    <source>
        <dbReference type="Pfam" id="PF16916"/>
    </source>
</evidence>
<evidence type="ECO:0000256" key="6">
    <source>
        <dbReference type="ARBA" id="ARBA00023065"/>
    </source>
</evidence>
<dbReference type="RefSeq" id="WP_249513150.1">
    <property type="nucleotide sequence ID" value="NZ_CP093365.1"/>
</dbReference>
<dbReference type="InterPro" id="IPR036837">
    <property type="entry name" value="Cation_efflux_CTD_sf"/>
</dbReference>
<dbReference type="InterPro" id="IPR002524">
    <property type="entry name" value="Cation_efflux"/>
</dbReference>
<dbReference type="SUPFAM" id="SSF160240">
    <property type="entry name" value="Cation efflux protein cytoplasmic domain-like"/>
    <property type="match status" value="1"/>
</dbReference>
<comment type="similarity">
    <text evidence="2">Belongs to the cation diffusion facilitator (CDF) transporter (TC 2.A.4) family. SLC30A subfamily.</text>
</comment>
<keyword evidence="6" id="KW-0406">Ion transport</keyword>
<dbReference type="Pfam" id="PF01545">
    <property type="entry name" value="Cation_efflux"/>
    <property type="match status" value="1"/>
</dbReference>